<keyword evidence="3" id="KW-1185">Reference proteome</keyword>
<dbReference type="Gene3D" id="3.40.630.30">
    <property type="match status" value="1"/>
</dbReference>
<evidence type="ECO:0000313" key="2">
    <source>
        <dbReference type="EMBL" id="CAK0754291.1"/>
    </source>
</evidence>
<evidence type="ECO:0000259" key="1">
    <source>
        <dbReference type="PROSITE" id="PS51186"/>
    </source>
</evidence>
<dbReference type="Proteomes" id="UP001314263">
    <property type="component" value="Unassembled WGS sequence"/>
</dbReference>
<dbReference type="GO" id="GO:0016747">
    <property type="term" value="F:acyltransferase activity, transferring groups other than amino-acyl groups"/>
    <property type="evidence" value="ECO:0007669"/>
    <property type="project" value="InterPro"/>
</dbReference>
<dbReference type="SUPFAM" id="SSF55729">
    <property type="entry name" value="Acyl-CoA N-acyltransferases (Nat)"/>
    <property type="match status" value="1"/>
</dbReference>
<dbReference type="PROSITE" id="PS51186">
    <property type="entry name" value="GNAT"/>
    <property type="match status" value="1"/>
</dbReference>
<dbReference type="CDD" id="cd04301">
    <property type="entry name" value="NAT_SF"/>
    <property type="match status" value="1"/>
</dbReference>
<proteinExistence type="predicted"/>
<reference evidence="2 3" key="1">
    <citation type="submission" date="2023-10" db="EMBL/GenBank/DDBJ databases">
        <authorList>
            <person name="Maclean D."/>
            <person name="Macfadyen A."/>
        </authorList>
    </citation>
    <scope>NUCLEOTIDE SEQUENCE [LARGE SCALE GENOMIC DNA]</scope>
</reference>
<sequence length="333" mass="37288">MGGRRQKQRTATAVSTETVEADSELGAPKFLPFVQQTDVQQAFLQYRYQATAAEGAITIMPMAEKDLQPTTELLTLSFSESMGYFAIYRKFLRRHIQQYLAKHMHMPPKTVVLVAVLEPTEEEAALLTTKEGTAERLASAQGAEAREVPSANEDSIQTNIDQLLQRIMQARMQQDPGAEDDAERDYRLATLPIQDQQQQSKPLQPVFKREPGTDGKVVGTVEISLVPSTRTRYLTLNAPEECAYLCNMAVDPGHRRQGYGLLLLEAAEEIARLGGQRDLYLHLRLQDAPAQALYKRGGYREADKDNALVFLLGQDRRYLMHKRLSPVLTPGSA</sequence>
<dbReference type="PANTHER" id="PTHR47489:SF2">
    <property type="entry name" value="GCN5-RELATED N-ACETYLTRANSFERASE 5, CHLOROPLASTIC"/>
    <property type="match status" value="1"/>
</dbReference>
<organism evidence="2 3">
    <name type="scientific">Coccomyxa viridis</name>
    <dbReference type="NCBI Taxonomy" id="1274662"/>
    <lineage>
        <taxon>Eukaryota</taxon>
        <taxon>Viridiplantae</taxon>
        <taxon>Chlorophyta</taxon>
        <taxon>core chlorophytes</taxon>
        <taxon>Trebouxiophyceae</taxon>
        <taxon>Trebouxiophyceae incertae sedis</taxon>
        <taxon>Coccomyxaceae</taxon>
        <taxon>Coccomyxa</taxon>
    </lineage>
</organism>
<feature type="domain" description="N-acetyltransferase" evidence="1">
    <location>
        <begin position="170"/>
        <end position="325"/>
    </location>
</feature>
<evidence type="ECO:0000313" key="3">
    <source>
        <dbReference type="Proteomes" id="UP001314263"/>
    </source>
</evidence>
<dbReference type="Pfam" id="PF00583">
    <property type="entry name" value="Acetyltransf_1"/>
    <property type="match status" value="1"/>
</dbReference>
<dbReference type="AlphaFoldDB" id="A0AAV1HVA3"/>
<gene>
    <name evidence="2" type="ORF">CVIRNUC_002286</name>
</gene>
<dbReference type="InterPro" id="IPR016181">
    <property type="entry name" value="Acyl_CoA_acyltransferase"/>
</dbReference>
<accession>A0AAV1HVA3</accession>
<dbReference type="PANTHER" id="PTHR47489">
    <property type="entry name" value="ACYL-COA N-ACYLTRANSFERASES (NAT) SUPERFAMILY PROTEIN"/>
    <property type="match status" value="1"/>
</dbReference>
<dbReference type="InterPro" id="IPR000182">
    <property type="entry name" value="GNAT_dom"/>
</dbReference>
<protein>
    <recommendedName>
        <fullName evidence="1">N-acetyltransferase domain-containing protein</fullName>
    </recommendedName>
</protein>
<dbReference type="EMBL" id="CAUYUE010000003">
    <property type="protein sequence ID" value="CAK0754291.1"/>
    <property type="molecule type" value="Genomic_DNA"/>
</dbReference>
<comment type="caution">
    <text evidence="2">The sequence shown here is derived from an EMBL/GenBank/DDBJ whole genome shotgun (WGS) entry which is preliminary data.</text>
</comment>
<name>A0AAV1HVA3_9CHLO</name>